<sequence>MVNLKANIEKGDLFLSWEFGNEREYKKTPMKMKITQLAVHLAGLAIFSRSFYDLHFGILAATPMALSYGGHFQYLTILGLFVSFLTFALALIHDITGLVFFARFKNILSILITPVEFVITTLYWALKTADPKLLIDVENLVVLVPRSFDLSVHVAPVVLLVIDLLAFSPSWHHVSKRKAAGLYALASTVYWYWVHHTYGVNGFFPYPFLSLVTIWQRVGVFLVGGFVAFGSFCLLRVFQK</sequence>
<keyword evidence="2 5" id="KW-0812">Transmembrane</keyword>
<dbReference type="Proteomes" id="UP000095009">
    <property type="component" value="Unassembled WGS sequence"/>
</dbReference>
<feature type="transmembrane region" description="Helical" evidence="5">
    <location>
        <begin position="104"/>
        <end position="126"/>
    </location>
</feature>
<keyword evidence="4 5" id="KW-0472">Membrane</keyword>
<protein>
    <recommendedName>
        <fullName evidence="8">FAR-17a/AIG1-like protein</fullName>
    </recommendedName>
</protein>
<evidence type="ECO:0000256" key="3">
    <source>
        <dbReference type="ARBA" id="ARBA00022989"/>
    </source>
</evidence>
<comment type="subcellular location">
    <subcellularLocation>
        <location evidence="1">Endomembrane system</location>
        <topology evidence="1">Multi-pass membrane protein</topology>
    </subcellularLocation>
</comment>
<feature type="transmembrane region" description="Helical" evidence="5">
    <location>
        <begin position="179"/>
        <end position="194"/>
    </location>
</feature>
<keyword evidence="3 5" id="KW-1133">Transmembrane helix</keyword>
<evidence type="ECO:0000313" key="6">
    <source>
        <dbReference type="EMBL" id="ODQ65293.1"/>
    </source>
</evidence>
<feature type="transmembrane region" description="Helical" evidence="5">
    <location>
        <begin position="150"/>
        <end position="167"/>
    </location>
</feature>
<proteinExistence type="predicted"/>
<keyword evidence="7" id="KW-1185">Reference proteome</keyword>
<evidence type="ECO:0000256" key="4">
    <source>
        <dbReference type="ARBA" id="ARBA00023136"/>
    </source>
</evidence>
<evidence type="ECO:0008006" key="8">
    <source>
        <dbReference type="Google" id="ProtNLM"/>
    </source>
</evidence>
<organism evidence="6 7">
    <name type="scientific">Nadsonia fulvescens var. elongata DSM 6958</name>
    <dbReference type="NCBI Taxonomy" id="857566"/>
    <lineage>
        <taxon>Eukaryota</taxon>
        <taxon>Fungi</taxon>
        <taxon>Dikarya</taxon>
        <taxon>Ascomycota</taxon>
        <taxon>Saccharomycotina</taxon>
        <taxon>Dipodascomycetes</taxon>
        <taxon>Dipodascales</taxon>
        <taxon>Dipodascales incertae sedis</taxon>
        <taxon>Nadsonia</taxon>
    </lineage>
</organism>
<evidence type="ECO:0000256" key="5">
    <source>
        <dbReference type="SAM" id="Phobius"/>
    </source>
</evidence>
<dbReference type="PANTHER" id="PTHR10989:SF16">
    <property type="entry name" value="AT02829P-RELATED"/>
    <property type="match status" value="1"/>
</dbReference>
<evidence type="ECO:0000256" key="1">
    <source>
        <dbReference type="ARBA" id="ARBA00004127"/>
    </source>
</evidence>
<reference evidence="6 7" key="1">
    <citation type="journal article" date="2016" name="Proc. Natl. Acad. Sci. U.S.A.">
        <title>Comparative genomics of biotechnologically important yeasts.</title>
        <authorList>
            <person name="Riley R."/>
            <person name="Haridas S."/>
            <person name="Wolfe K.H."/>
            <person name="Lopes M.R."/>
            <person name="Hittinger C.T."/>
            <person name="Goeker M."/>
            <person name="Salamov A.A."/>
            <person name="Wisecaver J.H."/>
            <person name="Long T.M."/>
            <person name="Calvey C.H."/>
            <person name="Aerts A.L."/>
            <person name="Barry K.W."/>
            <person name="Choi C."/>
            <person name="Clum A."/>
            <person name="Coughlan A.Y."/>
            <person name="Deshpande S."/>
            <person name="Douglass A.P."/>
            <person name="Hanson S.J."/>
            <person name="Klenk H.-P."/>
            <person name="LaButti K.M."/>
            <person name="Lapidus A."/>
            <person name="Lindquist E.A."/>
            <person name="Lipzen A.M."/>
            <person name="Meier-Kolthoff J.P."/>
            <person name="Ohm R.A."/>
            <person name="Otillar R.P."/>
            <person name="Pangilinan J.L."/>
            <person name="Peng Y."/>
            <person name="Rokas A."/>
            <person name="Rosa C.A."/>
            <person name="Scheuner C."/>
            <person name="Sibirny A.A."/>
            <person name="Slot J.C."/>
            <person name="Stielow J.B."/>
            <person name="Sun H."/>
            <person name="Kurtzman C.P."/>
            <person name="Blackwell M."/>
            <person name="Grigoriev I.V."/>
            <person name="Jeffries T.W."/>
        </authorList>
    </citation>
    <scope>NUCLEOTIDE SEQUENCE [LARGE SCALE GENOMIC DNA]</scope>
    <source>
        <strain evidence="6 7">DSM 6958</strain>
    </source>
</reference>
<accession>A0A1E3PIQ0</accession>
<dbReference type="GO" id="GO:0012505">
    <property type="term" value="C:endomembrane system"/>
    <property type="evidence" value="ECO:0007669"/>
    <property type="project" value="UniProtKB-SubCell"/>
</dbReference>
<dbReference type="EMBL" id="KV454410">
    <property type="protein sequence ID" value="ODQ65293.1"/>
    <property type="molecule type" value="Genomic_DNA"/>
</dbReference>
<dbReference type="GO" id="GO:0016020">
    <property type="term" value="C:membrane"/>
    <property type="evidence" value="ECO:0007669"/>
    <property type="project" value="InterPro"/>
</dbReference>
<dbReference type="Pfam" id="PF04750">
    <property type="entry name" value="Far-17a_AIG1"/>
    <property type="match status" value="1"/>
</dbReference>
<dbReference type="OrthoDB" id="1898221at2759"/>
<evidence type="ECO:0000256" key="2">
    <source>
        <dbReference type="ARBA" id="ARBA00022692"/>
    </source>
</evidence>
<dbReference type="AlphaFoldDB" id="A0A1E3PIQ0"/>
<dbReference type="InterPro" id="IPR006838">
    <property type="entry name" value="ADTRP_AIG1"/>
</dbReference>
<feature type="transmembrane region" description="Helical" evidence="5">
    <location>
        <begin position="214"/>
        <end position="238"/>
    </location>
</feature>
<evidence type="ECO:0000313" key="7">
    <source>
        <dbReference type="Proteomes" id="UP000095009"/>
    </source>
</evidence>
<name>A0A1E3PIQ0_9ASCO</name>
<feature type="transmembrane region" description="Helical" evidence="5">
    <location>
        <begin position="72"/>
        <end position="92"/>
    </location>
</feature>
<feature type="transmembrane region" description="Helical" evidence="5">
    <location>
        <begin position="34"/>
        <end position="52"/>
    </location>
</feature>
<dbReference type="PANTHER" id="PTHR10989">
    <property type="entry name" value="ANDROGEN-INDUCED PROTEIN 1-RELATED"/>
    <property type="match status" value="1"/>
</dbReference>
<gene>
    <name evidence="6" type="ORF">NADFUDRAFT_42577</name>
</gene>